<accession>T2MHI1</accession>
<dbReference type="EMBL" id="HAAD01005491">
    <property type="protein sequence ID" value="CDG71723.1"/>
    <property type="molecule type" value="mRNA"/>
</dbReference>
<dbReference type="InterPro" id="IPR023674">
    <property type="entry name" value="Ribosomal_uL1-like"/>
</dbReference>
<gene>
    <name evidence="2" type="primary">RSL1D1</name>
</gene>
<dbReference type="OrthoDB" id="7700504at2759"/>
<evidence type="ECO:0000313" key="2">
    <source>
        <dbReference type="EMBL" id="CDG71723.1"/>
    </source>
</evidence>
<dbReference type="InterPro" id="IPR016095">
    <property type="entry name" value="Ribosomal_uL1_3-a/b-sand"/>
</dbReference>
<reference evidence="2" key="1">
    <citation type="journal article" date="2013" name="Genome Biol. Evol.">
        <title>Punctuated emergences of genetic and phenotypic innovations in eumetazoan, bilaterian, euteleostome, and hominidae ancestors.</title>
        <authorList>
            <person name="Wenger Y."/>
            <person name="Galliot B."/>
        </authorList>
    </citation>
    <scope>NUCLEOTIDE SEQUENCE</scope>
    <source>
        <tissue evidence="2">Whole animals</tissue>
    </source>
</reference>
<evidence type="ECO:0000256" key="1">
    <source>
        <dbReference type="SAM" id="MobiDB-lite"/>
    </source>
</evidence>
<dbReference type="InterPro" id="IPR028364">
    <property type="entry name" value="Ribosomal_uL1/biogenesis"/>
</dbReference>
<organism evidence="2">
    <name type="scientific">Hydra vulgaris</name>
    <name type="common">Hydra</name>
    <name type="synonym">Hydra attenuata</name>
    <dbReference type="NCBI Taxonomy" id="6087"/>
    <lineage>
        <taxon>Eukaryota</taxon>
        <taxon>Metazoa</taxon>
        <taxon>Cnidaria</taxon>
        <taxon>Hydrozoa</taxon>
        <taxon>Hydroidolina</taxon>
        <taxon>Anthoathecata</taxon>
        <taxon>Aplanulata</taxon>
        <taxon>Hydridae</taxon>
        <taxon>Hydra</taxon>
    </lineage>
</organism>
<proteinExistence type="evidence at transcript level"/>
<dbReference type="SUPFAM" id="SSF56808">
    <property type="entry name" value="Ribosomal protein L1"/>
    <property type="match status" value="1"/>
</dbReference>
<feature type="compositionally biased region" description="Basic residues" evidence="1">
    <location>
        <begin position="321"/>
        <end position="333"/>
    </location>
</feature>
<sequence length="333" mass="38004">QSVHELGYQKLGIKVLGISCKLSNMASNKQETEPSDVKVPFKRKQVRLAIKALLSHLSQKSDDQKKKDELFENDEHVWLILSVNKIPIIKKKPKKIPLPHSFNGCNDVCLITKEPGKVVKAALREKGVVSIKKVISLTKLRKEYKTFQLKRQLLSLFDVFLCDDRIYPLVLKTLGKVFFKRKREPIPVNLTYPNVNVEIQKSLSCTLLRMGHGPSSAIKIGSVKLQNEKELLANAIHAMKIIPNKVPGGWKNIKCFYLKTALSIALPLYQSLQFKPKRPSVKSSSKESSDDKSTNMVDKEEKEEEPKKKNVKRKKEEKTKQKSNKIKRKLSIK</sequence>
<name>T2MHI1_HYDVU</name>
<dbReference type="Pfam" id="PF00687">
    <property type="entry name" value="Ribosomal_L1"/>
    <property type="match status" value="1"/>
</dbReference>
<feature type="region of interest" description="Disordered" evidence="1">
    <location>
        <begin position="277"/>
        <end position="333"/>
    </location>
</feature>
<dbReference type="AlphaFoldDB" id="T2MHI1"/>
<protein>
    <submittedName>
        <fullName evidence="2">Ribosomal L1 domain-containing protein 1</fullName>
    </submittedName>
</protein>
<dbReference type="Gene3D" id="3.40.50.790">
    <property type="match status" value="1"/>
</dbReference>
<feature type="non-terminal residue" evidence="2">
    <location>
        <position position="1"/>
    </location>
</feature>
<dbReference type="CDD" id="cd00403">
    <property type="entry name" value="Ribosomal_L1"/>
    <property type="match status" value="1"/>
</dbReference>
<feature type="compositionally biased region" description="Basic and acidic residues" evidence="1">
    <location>
        <begin position="284"/>
        <end position="320"/>
    </location>
</feature>